<evidence type="ECO:0000259" key="1">
    <source>
        <dbReference type="PROSITE" id="PS50280"/>
    </source>
</evidence>
<dbReference type="SUPFAM" id="SSF82199">
    <property type="entry name" value="SET domain"/>
    <property type="match status" value="1"/>
</dbReference>
<dbReference type="Pfam" id="PF00856">
    <property type="entry name" value="SET"/>
    <property type="match status" value="1"/>
</dbReference>
<feature type="domain" description="SET" evidence="1">
    <location>
        <begin position="136"/>
        <end position="389"/>
    </location>
</feature>
<dbReference type="OrthoDB" id="5945798at2759"/>
<dbReference type="InterPro" id="IPR046341">
    <property type="entry name" value="SET_dom_sf"/>
</dbReference>
<dbReference type="Proteomes" id="UP001107558">
    <property type="component" value="Chromosome 2"/>
</dbReference>
<accession>A0A9J6C7E1</accession>
<dbReference type="AlphaFoldDB" id="A0A9J6C7E1"/>
<dbReference type="EMBL" id="JADBJN010000002">
    <property type="protein sequence ID" value="KAG5678076.1"/>
    <property type="molecule type" value="Genomic_DNA"/>
</dbReference>
<dbReference type="PANTHER" id="PTHR47111:SF1">
    <property type="entry name" value="SET AND MYND DOMAIN-CONTAINING PROTEIN 4"/>
    <property type="match status" value="1"/>
</dbReference>
<gene>
    <name evidence="2" type="ORF">PVAND_007778</name>
</gene>
<dbReference type="Gene3D" id="2.170.270.10">
    <property type="entry name" value="SET domain"/>
    <property type="match status" value="1"/>
</dbReference>
<protein>
    <recommendedName>
        <fullName evidence="1">SET domain-containing protein</fullName>
    </recommendedName>
</protein>
<organism evidence="2 3">
    <name type="scientific">Polypedilum vanderplanki</name>
    <name type="common">Sleeping chironomid midge</name>
    <dbReference type="NCBI Taxonomy" id="319348"/>
    <lineage>
        <taxon>Eukaryota</taxon>
        <taxon>Metazoa</taxon>
        <taxon>Ecdysozoa</taxon>
        <taxon>Arthropoda</taxon>
        <taxon>Hexapoda</taxon>
        <taxon>Insecta</taxon>
        <taxon>Pterygota</taxon>
        <taxon>Neoptera</taxon>
        <taxon>Endopterygota</taxon>
        <taxon>Diptera</taxon>
        <taxon>Nematocera</taxon>
        <taxon>Chironomoidea</taxon>
        <taxon>Chironomidae</taxon>
        <taxon>Chironominae</taxon>
        <taxon>Polypedilum</taxon>
        <taxon>Polypedilum</taxon>
    </lineage>
</organism>
<dbReference type="GO" id="GO:0008170">
    <property type="term" value="F:N-methyltransferase activity"/>
    <property type="evidence" value="ECO:0007669"/>
    <property type="project" value="UniProtKB-ARBA"/>
</dbReference>
<sequence length="493" mass="57298">MMDLFKNVEGIVKKNNKESKLFREDGNINYWEMKIFDAIYDYNRAIVFAKTKEDLALAYGNRSAACLEAGKYEECLKNIELAKQTGFPKNKMQQLNNREEKCKKLIEEQKKDPKNDIWSYIKLSYPANKKIPWIIEGLEIRTTKTFGRGIYTTHDLKAGDIICIEESKIQAVDFDGFFKCCNNCSKTNMMTLIPCLKTASFMFCSTDCRDEFYKYTNLASDTFYKSDVFLNKMIDVFGGGENFLQYLDSKPSNSIFDFDFHDSSHPNYLLNIYKCFLSSSSAALIFDYSGNENPFKDRLSRLFNEKLLGNAVFVNHRIHKDEVMPKNRETIKNFLRTAYQAEKSCFSTLRALLNHSCVPNIDLVSINNFIVFYVIKPIKANEQLFIAYNELNMKENREDLSLFGVRSCSCIACVQNLSLSHINDKNMMQMARVYNFHFDTIEMRNISHAMEIISTLFDILNKCEEPIVLEMLFCCKIIKEIFNSLVDRLMFPI</sequence>
<dbReference type="GO" id="GO:0008276">
    <property type="term" value="F:protein methyltransferase activity"/>
    <property type="evidence" value="ECO:0007669"/>
    <property type="project" value="UniProtKB-ARBA"/>
</dbReference>
<evidence type="ECO:0000313" key="3">
    <source>
        <dbReference type="Proteomes" id="UP001107558"/>
    </source>
</evidence>
<dbReference type="PANTHER" id="PTHR47111">
    <property type="entry name" value="BCDNA.LD29892"/>
    <property type="match status" value="1"/>
</dbReference>
<proteinExistence type="predicted"/>
<keyword evidence="3" id="KW-1185">Reference proteome</keyword>
<reference evidence="2" key="1">
    <citation type="submission" date="2021-03" db="EMBL/GenBank/DDBJ databases">
        <title>Chromosome level genome of the anhydrobiotic midge Polypedilum vanderplanki.</title>
        <authorList>
            <person name="Yoshida Y."/>
            <person name="Kikawada T."/>
            <person name="Gusev O."/>
        </authorList>
    </citation>
    <scope>NUCLEOTIDE SEQUENCE</scope>
    <source>
        <strain evidence="2">NIAS01</strain>
        <tissue evidence="2">Whole body or cell culture</tissue>
    </source>
</reference>
<dbReference type="SMART" id="SM00317">
    <property type="entry name" value="SET"/>
    <property type="match status" value="1"/>
</dbReference>
<evidence type="ECO:0000313" key="2">
    <source>
        <dbReference type="EMBL" id="KAG5678076.1"/>
    </source>
</evidence>
<name>A0A9J6C7E1_POLVA</name>
<comment type="caution">
    <text evidence="2">The sequence shown here is derived from an EMBL/GenBank/DDBJ whole genome shotgun (WGS) entry which is preliminary data.</text>
</comment>
<dbReference type="Gene3D" id="1.25.40.10">
    <property type="entry name" value="Tetratricopeptide repeat domain"/>
    <property type="match status" value="1"/>
</dbReference>
<dbReference type="PROSITE" id="PS50280">
    <property type="entry name" value="SET"/>
    <property type="match status" value="1"/>
</dbReference>
<dbReference type="InterPro" id="IPR011990">
    <property type="entry name" value="TPR-like_helical_dom_sf"/>
</dbReference>
<dbReference type="SUPFAM" id="SSF48452">
    <property type="entry name" value="TPR-like"/>
    <property type="match status" value="1"/>
</dbReference>
<dbReference type="GO" id="GO:0008757">
    <property type="term" value="F:S-adenosylmethionine-dependent methyltransferase activity"/>
    <property type="evidence" value="ECO:0007669"/>
    <property type="project" value="UniProtKB-ARBA"/>
</dbReference>
<dbReference type="InterPro" id="IPR001214">
    <property type="entry name" value="SET_dom"/>
</dbReference>